<gene>
    <name evidence="2" type="ORF">EV192_111104</name>
</gene>
<organism evidence="2 3">
    <name type="scientific">Actinocrispum wychmicini</name>
    <dbReference type="NCBI Taxonomy" id="1213861"/>
    <lineage>
        <taxon>Bacteria</taxon>
        <taxon>Bacillati</taxon>
        <taxon>Actinomycetota</taxon>
        <taxon>Actinomycetes</taxon>
        <taxon>Pseudonocardiales</taxon>
        <taxon>Pseudonocardiaceae</taxon>
        <taxon>Actinocrispum</taxon>
    </lineage>
</organism>
<name>A0A4V2S5P8_9PSEU</name>
<dbReference type="OrthoDB" id="3687410at2"/>
<keyword evidence="3" id="KW-1185">Reference proteome</keyword>
<dbReference type="EMBL" id="SLWS01000011">
    <property type="protein sequence ID" value="TCO52910.1"/>
    <property type="molecule type" value="Genomic_DNA"/>
</dbReference>
<evidence type="ECO:0000256" key="1">
    <source>
        <dbReference type="SAM" id="MobiDB-lite"/>
    </source>
</evidence>
<evidence type="ECO:0000313" key="2">
    <source>
        <dbReference type="EMBL" id="TCO52910.1"/>
    </source>
</evidence>
<dbReference type="RefSeq" id="WP_132123879.1">
    <property type="nucleotide sequence ID" value="NZ_SLWS01000011.1"/>
</dbReference>
<protein>
    <submittedName>
        <fullName evidence="2">Uncharacterized protein</fullName>
    </submittedName>
</protein>
<dbReference type="AlphaFoldDB" id="A0A4V2S5P8"/>
<sequence>MSPCRTPPHLTPEVVQAALAELRKSRTDLHRSHQVARCDLGLAMPGLRFGRATPAAGFVLSGECVCRDLVLDVLYVVWMFLTEHGADRANLAGAVRYHVRKRVIDVFRSYRADRGAPVKPKQVRNNRYGRALPDDEHRAVLGHLADEAGYSAPLPGQGYLLRRLAERCVAEFGQSVPYYLERLPSIIQTVKRVCGGGKRVNVGTRTVPEYVSWYDAYIDRPLGRRPDSTTRSLSDEDAFPQGADQVEDPDAARAFDAVERADQVEDPDAVVVDMVVGGLAGAPPDDQARALRGTVRALADRGLLPERRAVSLLADPARLDDVLCQAQVLIAGSHCA</sequence>
<comment type="caution">
    <text evidence="2">The sequence shown here is derived from an EMBL/GenBank/DDBJ whole genome shotgun (WGS) entry which is preliminary data.</text>
</comment>
<reference evidence="2 3" key="1">
    <citation type="submission" date="2019-03" db="EMBL/GenBank/DDBJ databases">
        <title>Genomic Encyclopedia of Type Strains, Phase IV (KMG-IV): sequencing the most valuable type-strain genomes for metagenomic binning, comparative biology and taxonomic classification.</title>
        <authorList>
            <person name="Goeker M."/>
        </authorList>
    </citation>
    <scope>NUCLEOTIDE SEQUENCE [LARGE SCALE GENOMIC DNA]</scope>
    <source>
        <strain evidence="2 3">DSM 45934</strain>
    </source>
</reference>
<feature type="region of interest" description="Disordered" evidence="1">
    <location>
        <begin position="224"/>
        <end position="245"/>
    </location>
</feature>
<accession>A0A4V2S5P8</accession>
<evidence type="ECO:0000313" key="3">
    <source>
        <dbReference type="Proteomes" id="UP000295680"/>
    </source>
</evidence>
<dbReference type="Proteomes" id="UP000295680">
    <property type="component" value="Unassembled WGS sequence"/>
</dbReference>
<proteinExistence type="predicted"/>